<dbReference type="InterPro" id="IPR007361">
    <property type="entry name" value="DUF427"/>
</dbReference>
<keyword evidence="3" id="KW-1185">Reference proteome</keyword>
<evidence type="ECO:0000313" key="3">
    <source>
        <dbReference type="Proteomes" id="UP001149009"/>
    </source>
</evidence>
<evidence type="ECO:0000259" key="1">
    <source>
        <dbReference type="Pfam" id="PF04248"/>
    </source>
</evidence>
<gene>
    <name evidence="2" type="ORF">NYR54_17655</name>
</gene>
<protein>
    <submittedName>
        <fullName evidence="2">DUF427 domain-containing protein</fullName>
    </submittedName>
</protein>
<name>A0A9X3BAI3_9HYPH</name>
<dbReference type="PANTHER" id="PTHR34310:SF8">
    <property type="entry name" value="CONSERVED PROTEIN"/>
    <property type="match status" value="1"/>
</dbReference>
<proteinExistence type="predicted"/>
<reference evidence="2" key="1">
    <citation type="submission" date="2022-08" db="EMBL/GenBank/DDBJ databases">
        <title>Chelativorans sichuanense sp. nov., a paraffin oil-degrading bacterium isolated from a mixture of oil-based drill cuttings and paddy soil.</title>
        <authorList>
            <person name="Yu J."/>
            <person name="Liu H."/>
            <person name="Chen Q."/>
        </authorList>
    </citation>
    <scope>NUCLEOTIDE SEQUENCE</scope>
    <source>
        <strain evidence="2">SCAU 2101</strain>
    </source>
</reference>
<dbReference type="PANTHER" id="PTHR34310">
    <property type="entry name" value="DUF427 DOMAIN PROTEIN (AFU_ORTHOLOGUE AFUA_3G02220)"/>
    <property type="match status" value="1"/>
</dbReference>
<dbReference type="InterPro" id="IPR038694">
    <property type="entry name" value="DUF427_sf"/>
</dbReference>
<dbReference type="EMBL" id="JAODNV010000024">
    <property type="protein sequence ID" value="MCT8992091.1"/>
    <property type="molecule type" value="Genomic_DNA"/>
</dbReference>
<dbReference type="AlphaFoldDB" id="A0A9X3BAI3"/>
<organism evidence="2 3">
    <name type="scientific">Chelativorans petroleitrophicus</name>
    <dbReference type="NCBI Taxonomy" id="2975484"/>
    <lineage>
        <taxon>Bacteria</taxon>
        <taxon>Pseudomonadati</taxon>
        <taxon>Pseudomonadota</taxon>
        <taxon>Alphaproteobacteria</taxon>
        <taxon>Hyphomicrobiales</taxon>
        <taxon>Phyllobacteriaceae</taxon>
        <taxon>Chelativorans</taxon>
    </lineage>
</organism>
<comment type="caution">
    <text evidence="2">The sequence shown here is derived from an EMBL/GenBank/DDBJ whole genome shotgun (WGS) entry which is preliminary data.</text>
</comment>
<accession>A0A9X3BAI3</accession>
<evidence type="ECO:0000313" key="2">
    <source>
        <dbReference type="EMBL" id="MCT8992091.1"/>
    </source>
</evidence>
<dbReference type="Pfam" id="PF04248">
    <property type="entry name" value="NTP_transf_9"/>
    <property type="match status" value="1"/>
</dbReference>
<sequence length="127" mass="14541">MDEKPKLAVAPFRGTVNVMFSDAMLASTKDALLLREEGHDPALYIPFRDIYFEFLSPSPTEYRCPRKGQARYWDVTAVGEAEQDVMWTYDQPPPAIGAIREHGAFDPRKVRIEVQPQEDLAHRPHMP</sequence>
<dbReference type="Proteomes" id="UP001149009">
    <property type="component" value="Unassembled WGS sequence"/>
</dbReference>
<dbReference type="RefSeq" id="WP_261517043.1">
    <property type="nucleotide sequence ID" value="NZ_JAODNV010000024.1"/>
</dbReference>
<dbReference type="Gene3D" id="2.170.150.40">
    <property type="entry name" value="Domain of unknown function (DUF427)"/>
    <property type="match status" value="1"/>
</dbReference>
<feature type="domain" description="DUF427" evidence="1">
    <location>
        <begin position="16"/>
        <end position="107"/>
    </location>
</feature>